<sequence>MTLAVPTTIQSILDAANDPTQRLDEQSLLSALSPFVNTRATLSELEQKGAAAEIVAWHLVRTEGERREPWGLYWRSFYSDDKLPPRHIPDLAEVDDDIVGHWIERLGTVKHPLIAARYADLAWTIGKYLKQSADKRPECLAPALSIPVSIDVAYAAIDNYIETIERGVAKDDYHLWFLMARAIELAVLIQNQVKIEAVKSALFRLHRRFAAQEGFHYWWKLDELISPFERKLNLAPTETAELKAWLRKVVDASSDETTTATFDPDRATFAADRLIARLDSNDAEIPKIVLQSGRAKEHLAQQSTAMLAQSFLADVVARYRKHHLMADVAQVEQVIRSRAAEANAQLKTTGAPIDIPEEHLNQWVERLMSGSLTDALYRIGMACLVREGEVKKNLQRMAKEAPLISRIAIQVTNEEGFAESTIGSVEDDLNGRAIRMAADQFNIDAFFLHVAYTRVTEKYGLETEALVDHIQSAPFFSPERAWMLREGLAAWSAGDSVKAIHVLVPQVEAACRELLVLSGVSVRVPNSWAGGTKVKGMGEVLCDGVFQRGELKDVGFHLRALYTDPRGLNLRNKLAHGLVHEGFLDLGVAHLVVHSLLLLATFRVVPHPSVPTP</sequence>
<name>A0ABQ1GC44_9GAMM</name>
<evidence type="ECO:0000313" key="2">
    <source>
        <dbReference type="EMBL" id="GGA40813.1"/>
    </source>
</evidence>
<dbReference type="InterPro" id="IPR025209">
    <property type="entry name" value="DUF4209"/>
</dbReference>
<dbReference type="Proteomes" id="UP000620046">
    <property type="component" value="Unassembled WGS sequence"/>
</dbReference>
<keyword evidence="3" id="KW-1185">Reference proteome</keyword>
<evidence type="ECO:0000259" key="1">
    <source>
        <dbReference type="Pfam" id="PF13910"/>
    </source>
</evidence>
<comment type="caution">
    <text evidence="2">The sequence shown here is derived from an EMBL/GenBank/DDBJ whole genome shotgun (WGS) entry which is preliminary data.</text>
</comment>
<reference evidence="3" key="1">
    <citation type="journal article" date="2019" name="Int. J. Syst. Evol. Microbiol.">
        <title>The Global Catalogue of Microorganisms (GCM) 10K type strain sequencing project: providing services to taxonomists for standard genome sequencing and annotation.</title>
        <authorList>
            <consortium name="The Broad Institute Genomics Platform"/>
            <consortium name="The Broad Institute Genome Sequencing Center for Infectious Disease"/>
            <person name="Wu L."/>
            <person name="Ma J."/>
        </authorList>
    </citation>
    <scope>NUCLEOTIDE SEQUENCE [LARGE SCALE GENOMIC DNA]</scope>
    <source>
        <strain evidence="3">CGMCC 1.15439</strain>
    </source>
</reference>
<evidence type="ECO:0000313" key="3">
    <source>
        <dbReference type="Proteomes" id="UP000620046"/>
    </source>
</evidence>
<feature type="domain" description="DUF4209" evidence="1">
    <location>
        <begin position="507"/>
        <end position="594"/>
    </location>
</feature>
<dbReference type="EMBL" id="BMJA01000002">
    <property type="protein sequence ID" value="GGA40813.1"/>
    <property type="molecule type" value="Genomic_DNA"/>
</dbReference>
<proteinExistence type="predicted"/>
<gene>
    <name evidence="2" type="ORF">GCM10010981_32540</name>
</gene>
<organism evidence="2 3">
    <name type="scientific">Dyella nitratireducens</name>
    <dbReference type="NCBI Taxonomy" id="1849580"/>
    <lineage>
        <taxon>Bacteria</taxon>
        <taxon>Pseudomonadati</taxon>
        <taxon>Pseudomonadota</taxon>
        <taxon>Gammaproteobacteria</taxon>
        <taxon>Lysobacterales</taxon>
        <taxon>Rhodanobacteraceae</taxon>
        <taxon>Dyella</taxon>
    </lineage>
</organism>
<dbReference type="RefSeq" id="WP_188795496.1">
    <property type="nucleotide sequence ID" value="NZ_BMJA01000002.1"/>
</dbReference>
<protein>
    <recommendedName>
        <fullName evidence="1">DUF4209 domain-containing protein</fullName>
    </recommendedName>
</protein>
<dbReference type="Pfam" id="PF13910">
    <property type="entry name" value="DUF4209"/>
    <property type="match status" value="1"/>
</dbReference>
<accession>A0ABQ1GC44</accession>